<organism evidence="2 3">
    <name type="scientific">Euphydryas editha</name>
    <name type="common">Edith's checkerspot</name>
    <dbReference type="NCBI Taxonomy" id="104508"/>
    <lineage>
        <taxon>Eukaryota</taxon>
        <taxon>Metazoa</taxon>
        <taxon>Ecdysozoa</taxon>
        <taxon>Arthropoda</taxon>
        <taxon>Hexapoda</taxon>
        <taxon>Insecta</taxon>
        <taxon>Pterygota</taxon>
        <taxon>Neoptera</taxon>
        <taxon>Endopterygota</taxon>
        <taxon>Lepidoptera</taxon>
        <taxon>Glossata</taxon>
        <taxon>Ditrysia</taxon>
        <taxon>Papilionoidea</taxon>
        <taxon>Nymphalidae</taxon>
        <taxon>Nymphalinae</taxon>
        <taxon>Euphydryas</taxon>
    </lineage>
</organism>
<dbReference type="PANTHER" id="PTHR47018:SF3">
    <property type="entry name" value="MYCBP-ASSOCIATED PROTEIN"/>
    <property type="match status" value="1"/>
</dbReference>
<dbReference type="PANTHER" id="PTHR47018">
    <property type="entry name" value="CXC DOMAIN-CONTAINING PROTEIN-RELATED"/>
    <property type="match status" value="1"/>
</dbReference>
<dbReference type="AlphaFoldDB" id="A0AAU9UPA8"/>
<accession>A0AAU9UPA8</accession>
<keyword evidence="1" id="KW-0812">Transmembrane</keyword>
<protein>
    <submittedName>
        <fullName evidence="2">Uncharacterized protein</fullName>
    </submittedName>
</protein>
<keyword evidence="1" id="KW-0472">Membrane</keyword>
<evidence type="ECO:0000313" key="3">
    <source>
        <dbReference type="Proteomes" id="UP001153954"/>
    </source>
</evidence>
<evidence type="ECO:0000256" key="1">
    <source>
        <dbReference type="SAM" id="Phobius"/>
    </source>
</evidence>
<gene>
    <name evidence="2" type="ORF">EEDITHA_LOCUS16021</name>
</gene>
<sequence length="543" mass="61575">MNPLVKKMNVENSFVQFVFDNTDHNVKTLDGKETCHCLGGIASYTPEWSISYEGIPVKLKKMPTTQSLVSKHVIPEVPYGTFNGKALESIKFVSTDQLCLGKALLLPVSYSAYLWTKFFGISQIPTWKGFMEVLSTVVPYSMSEIVCLPFINRPPSNLTTISTSLHYAARETRMSNRKTCFVTYDQPLYAKALAIVQERQSEELKNVVVRLGGFHILISFLGSIGYIMAGSGIEDLWALVEMCKTFEKHIETLEKNGPTSKLWIQYFKSIIIALQFIEAERLGNWQLHLQSVKNMLPYFHAAGHYQYAKYGQIYLQSMANLELIMDPVEYDEFTKEGYFTIRRSDKAWAGVWSDMSIETTLNRFFGTDLTHGRGVDPSVVTRYLIAMPSALKIMECLENYCDVVSSNSEQHVDLFKNRMTKDDKGIRSFLFWLQERKPFENRTSLLSLSTGIIGGPTTNCHMAVEMGLKGMTTMIDKDADKVPFSKVFKVKTLAAAKDGMHIGDDFVSVDTFLLIQRISAFFHGNEKLTRKALSFVTVSYKFI</sequence>
<reference evidence="2" key="1">
    <citation type="submission" date="2022-03" db="EMBL/GenBank/DDBJ databases">
        <authorList>
            <person name="Tunstrom K."/>
        </authorList>
    </citation>
    <scope>NUCLEOTIDE SEQUENCE</scope>
</reference>
<evidence type="ECO:0000313" key="2">
    <source>
        <dbReference type="EMBL" id="CAH2101245.1"/>
    </source>
</evidence>
<comment type="caution">
    <text evidence="2">The sequence shown here is derived from an EMBL/GenBank/DDBJ whole genome shotgun (WGS) entry which is preliminary data.</text>
</comment>
<keyword evidence="1" id="KW-1133">Transmembrane helix</keyword>
<proteinExistence type="predicted"/>
<name>A0AAU9UPA8_EUPED</name>
<dbReference type="EMBL" id="CAKOGL010000023">
    <property type="protein sequence ID" value="CAH2101245.1"/>
    <property type="molecule type" value="Genomic_DNA"/>
</dbReference>
<feature type="transmembrane region" description="Helical" evidence="1">
    <location>
        <begin position="207"/>
        <end position="229"/>
    </location>
</feature>
<dbReference type="Proteomes" id="UP001153954">
    <property type="component" value="Unassembled WGS sequence"/>
</dbReference>
<keyword evidence="3" id="KW-1185">Reference proteome</keyword>